<organism evidence="1 2">
    <name type="scientific">Salix viminalis</name>
    <name type="common">Common osier</name>
    <name type="synonym">Basket willow</name>
    <dbReference type="NCBI Taxonomy" id="40686"/>
    <lineage>
        <taxon>Eukaryota</taxon>
        <taxon>Viridiplantae</taxon>
        <taxon>Streptophyta</taxon>
        <taxon>Embryophyta</taxon>
        <taxon>Tracheophyta</taxon>
        <taxon>Spermatophyta</taxon>
        <taxon>Magnoliopsida</taxon>
        <taxon>eudicotyledons</taxon>
        <taxon>Gunneridae</taxon>
        <taxon>Pentapetalae</taxon>
        <taxon>rosids</taxon>
        <taxon>fabids</taxon>
        <taxon>Malpighiales</taxon>
        <taxon>Salicaceae</taxon>
        <taxon>Saliceae</taxon>
        <taxon>Salix</taxon>
    </lineage>
</organism>
<dbReference type="GO" id="GO:0005506">
    <property type="term" value="F:iron ion binding"/>
    <property type="evidence" value="ECO:0007669"/>
    <property type="project" value="InterPro"/>
</dbReference>
<dbReference type="GO" id="GO:0004497">
    <property type="term" value="F:monooxygenase activity"/>
    <property type="evidence" value="ECO:0007669"/>
    <property type="project" value="InterPro"/>
</dbReference>
<keyword evidence="2" id="KW-1185">Reference proteome</keyword>
<evidence type="ECO:0000313" key="2">
    <source>
        <dbReference type="Proteomes" id="UP001151529"/>
    </source>
</evidence>
<protein>
    <submittedName>
        <fullName evidence="1">FATTY ACID HYDROPEROXIDE LYASE</fullName>
    </submittedName>
</protein>
<dbReference type="OrthoDB" id="2789670at2759"/>
<dbReference type="InterPro" id="IPR036396">
    <property type="entry name" value="Cyt_P450_sf"/>
</dbReference>
<dbReference type="Proteomes" id="UP001151529">
    <property type="component" value="Chromosome 4"/>
</dbReference>
<dbReference type="EMBL" id="JAPFFL010000008">
    <property type="protein sequence ID" value="KAJ6707754.1"/>
    <property type="molecule type" value="Genomic_DNA"/>
</dbReference>
<dbReference type="GO" id="GO:0016829">
    <property type="term" value="F:lyase activity"/>
    <property type="evidence" value="ECO:0007669"/>
    <property type="project" value="UniProtKB-KW"/>
</dbReference>
<dbReference type="GO" id="GO:0020037">
    <property type="term" value="F:heme binding"/>
    <property type="evidence" value="ECO:0007669"/>
    <property type="project" value="InterPro"/>
</dbReference>
<proteinExistence type="predicted"/>
<dbReference type="Gene3D" id="1.10.630.10">
    <property type="entry name" value="Cytochrome P450"/>
    <property type="match status" value="1"/>
</dbReference>
<reference evidence="1" key="2">
    <citation type="journal article" date="2023" name="Int. J. Mol. Sci.">
        <title>De Novo Assembly and Annotation of 11 Diverse Shrub Willow (Salix) Genomes Reveals Novel Gene Organization in Sex-Linked Regions.</title>
        <authorList>
            <person name="Hyden B."/>
            <person name="Feng K."/>
            <person name="Yates T.B."/>
            <person name="Jawdy S."/>
            <person name="Cereghino C."/>
            <person name="Smart L.B."/>
            <person name="Muchero W."/>
        </authorList>
    </citation>
    <scope>NUCLEOTIDE SEQUENCE [LARGE SCALE GENOMIC DNA]</scope>
    <source>
        <tissue evidence="1">Shoot tip</tissue>
    </source>
</reference>
<reference evidence="1" key="1">
    <citation type="submission" date="2022-11" db="EMBL/GenBank/DDBJ databases">
        <authorList>
            <person name="Hyden B.L."/>
            <person name="Feng K."/>
            <person name="Yates T."/>
            <person name="Jawdy S."/>
            <person name="Smart L.B."/>
            <person name="Muchero W."/>
        </authorList>
    </citation>
    <scope>NUCLEOTIDE SEQUENCE</scope>
    <source>
        <tissue evidence="1">Shoot tip</tissue>
    </source>
</reference>
<gene>
    <name evidence="1" type="ORF">OIU85_028062</name>
</gene>
<name>A0A9Q0QJL5_SALVM</name>
<accession>A0A9Q0QJL5</accession>
<comment type="caution">
    <text evidence="1">The sequence shown here is derived from an EMBL/GenBank/DDBJ whole genome shotgun (WGS) entry which is preliminary data.</text>
</comment>
<evidence type="ECO:0000313" key="1">
    <source>
        <dbReference type="EMBL" id="KAJ6707754.1"/>
    </source>
</evidence>
<dbReference type="GO" id="GO:0016705">
    <property type="term" value="F:oxidoreductase activity, acting on paired donors, with incorporation or reduction of molecular oxygen"/>
    <property type="evidence" value="ECO:0007669"/>
    <property type="project" value="InterPro"/>
</dbReference>
<dbReference type="AlphaFoldDB" id="A0A9Q0QJL5"/>
<sequence>MSPSSSSSESKLPLKPIPGDYGSPFFGAIKDRLDYFYNQGKDEFFKTRIQKHNSTVIKTNMPPGPFIAKNPKVIAVLDAISFPILFDTSKVEKYNVLDGTFLPSLSFTGGDTEFVPILTLLSPNIPLSNPTSCPCWRPSTVSSFLSLDPACHSFSSASRMA</sequence>
<keyword evidence="1" id="KW-0456">Lyase</keyword>